<comment type="caution">
    <text evidence="2">The sequence shown here is derived from an EMBL/GenBank/DDBJ whole genome shotgun (WGS) entry which is preliminary data.</text>
</comment>
<evidence type="ECO:0000313" key="2">
    <source>
        <dbReference type="EMBL" id="KAF9752573.1"/>
    </source>
</evidence>
<reference evidence="2" key="1">
    <citation type="submission" date="2020-10" db="EMBL/GenBank/DDBJ databases">
        <title>High-Quality Genome Resource of Clonostachys rosea strain S41 by Oxford Nanopore Long-Read Sequencing.</title>
        <authorList>
            <person name="Wang H."/>
        </authorList>
    </citation>
    <scope>NUCLEOTIDE SEQUENCE</scope>
    <source>
        <strain evidence="2">S41</strain>
    </source>
</reference>
<organism evidence="2 3">
    <name type="scientific">Bionectria ochroleuca</name>
    <name type="common">Gliocladium roseum</name>
    <dbReference type="NCBI Taxonomy" id="29856"/>
    <lineage>
        <taxon>Eukaryota</taxon>
        <taxon>Fungi</taxon>
        <taxon>Dikarya</taxon>
        <taxon>Ascomycota</taxon>
        <taxon>Pezizomycotina</taxon>
        <taxon>Sordariomycetes</taxon>
        <taxon>Hypocreomycetidae</taxon>
        <taxon>Hypocreales</taxon>
        <taxon>Bionectriaceae</taxon>
        <taxon>Clonostachys</taxon>
    </lineage>
</organism>
<protein>
    <recommendedName>
        <fullName evidence="1">F-box domain-containing protein</fullName>
    </recommendedName>
</protein>
<dbReference type="AlphaFoldDB" id="A0A8H7TPW6"/>
<name>A0A8H7TPW6_BIOOC</name>
<gene>
    <name evidence="2" type="ORF">IM811_014367</name>
</gene>
<accession>A0A8H7TPW6</accession>
<dbReference type="InterPro" id="IPR001810">
    <property type="entry name" value="F-box_dom"/>
</dbReference>
<feature type="domain" description="F-box" evidence="1">
    <location>
        <begin position="2"/>
        <end position="53"/>
    </location>
</feature>
<sequence length="455" mass="51242">MLPPEIWSRVFSNFLPPTTSEASRHSLKPLYSLCLVSRQFRQIAQPLLYHTISVDYRHLKQEPKLVRILFESPELARAVRRVALRDHGLESFANHRQLLEDVIRSLHAPEAFKHGLETHLEVADTGFATIVLAMTTAVHEIDIALSFGVGKSAPDLLSFLAGSNKIAGEENPQSQTEYRNYGLPSLKRMSLGVGDEMCASISGLESVLLRPGLEQLCLTKVYWYLSEDDATQWPEVTSDLPSLTLHSAMVNGHSIQDIFTRFPNLRVFNYTAADRFGGRQEDYQHDDPEWGFRAGEVGHSLRTFGTKLEALTLRTTHYREGEMWDGQLWDDSLIGSLREMNALRKLEIDLSELRESDEGDDLAEWARSMVDFLPPNLEELIVPCLEFDPISEKVSELIRGQYFPALRLIAIVPAGGGKVYVPSVKDEDIPGWAFVLGGVDISTTKDAVFSFQRKK</sequence>
<evidence type="ECO:0000259" key="1">
    <source>
        <dbReference type="Pfam" id="PF12937"/>
    </source>
</evidence>
<evidence type="ECO:0000313" key="3">
    <source>
        <dbReference type="Proteomes" id="UP000616885"/>
    </source>
</evidence>
<dbReference type="Pfam" id="PF12937">
    <property type="entry name" value="F-box-like"/>
    <property type="match status" value="1"/>
</dbReference>
<proteinExistence type="predicted"/>
<dbReference type="Proteomes" id="UP000616885">
    <property type="component" value="Unassembled WGS sequence"/>
</dbReference>
<dbReference type="EMBL" id="JADCTT010000005">
    <property type="protein sequence ID" value="KAF9752573.1"/>
    <property type="molecule type" value="Genomic_DNA"/>
</dbReference>